<evidence type="ECO:0000313" key="15">
    <source>
        <dbReference type="EMBL" id="KXJ91081.1"/>
    </source>
</evidence>
<feature type="region of interest" description="Disordered" evidence="13">
    <location>
        <begin position="1"/>
        <end position="216"/>
    </location>
</feature>
<evidence type="ECO:0000256" key="11">
    <source>
        <dbReference type="ARBA" id="ARBA00023187"/>
    </source>
</evidence>
<name>A0A136J1K4_9PEZI</name>
<comment type="similarity">
    <text evidence="3">Belongs to the CASC3 family.</text>
</comment>
<evidence type="ECO:0000313" key="16">
    <source>
        <dbReference type="Proteomes" id="UP000070501"/>
    </source>
</evidence>
<evidence type="ECO:0000256" key="2">
    <source>
        <dbReference type="ARBA" id="ARBA00004496"/>
    </source>
</evidence>
<keyword evidence="5" id="KW-0963">Cytoplasm</keyword>
<keyword evidence="6" id="KW-0507">mRNA processing</keyword>
<feature type="region of interest" description="Disordered" evidence="13">
    <location>
        <begin position="437"/>
        <end position="487"/>
    </location>
</feature>
<evidence type="ECO:0000259" key="14">
    <source>
        <dbReference type="SMART" id="SM01044"/>
    </source>
</evidence>
<evidence type="ECO:0000256" key="1">
    <source>
        <dbReference type="ARBA" id="ARBA00004123"/>
    </source>
</evidence>
<organism evidence="15 16">
    <name type="scientific">Microdochium bolleyi</name>
    <dbReference type="NCBI Taxonomy" id="196109"/>
    <lineage>
        <taxon>Eukaryota</taxon>
        <taxon>Fungi</taxon>
        <taxon>Dikarya</taxon>
        <taxon>Ascomycota</taxon>
        <taxon>Pezizomycotina</taxon>
        <taxon>Sordariomycetes</taxon>
        <taxon>Xylariomycetidae</taxon>
        <taxon>Xylariales</taxon>
        <taxon>Microdochiaceae</taxon>
        <taxon>Microdochium</taxon>
    </lineage>
</organism>
<dbReference type="GO" id="GO:0035145">
    <property type="term" value="C:exon-exon junction complex"/>
    <property type="evidence" value="ECO:0007669"/>
    <property type="project" value="InterPro"/>
</dbReference>
<evidence type="ECO:0000256" key="9">
    <source>
        <dbReference type="ARBA" id="ARBA00022884"/>
    </source>
</evidence>
<dbReference type="GO" id="GO:0006397">
    <property type="term" value="P:mRNA processing"/>
    <property type="evidence" value="ECO:0007669"/>
    <property type="project" value="UniProtKB-KW"/>
</dbReference>
<feature type="compositionally biased region" description="Polar residues" evidence="13">
    <location>
        <begin position="100"/>
        <end position="109"/>
    </location>
</feature>
<feature type="compositionally biased region" description="Basic and acidic residues" evidence="13">
    <location>
        <begin position="157"/>
        <end position="176"/>
    </location>
</feature>
<dbReference type="Pfam" id="PF09405">
    <property type="entry name" value="Btz"/>
    <property type="match status" value="1"/>
</dbReference>
<keyword evidence="10" id="KW-0866">Nonsense-mediated mRNA decay</keyword>
<dbReference type="SMART" id="SM01044">
    <property type="entry name" value="Btz"/>
    <property type="match status" value="1"/>
</dbReference>
<evidence type="ECO:0000256" key="7">
    <source>
        <dbReference type="ARBA" id="ARBA00022816"/>
    </source>
</evidence>
<dbReference type="InterPro" id="IPR018545">
    <property type="entry name" value="Btz_dom"/>
</dbReference>
<dbReference type="GO" id="GO:0000184">
    <property type="term" value="P:nuclear-transcribed mRNA catabolic process, nonsense-mediated decay"/>
    <property type="evidence" value="ECO:0007669"/>
    <property type="project" value="UniProtKB-KW"/>
</dbReference>
<keyword evidence="9" id="KW-0694">RNA-binding</keyword>
<evidence type="ECO:0000256" key="8">
    <source>
        <dbReference type="ARBA" id="ARBA00022845"/>
    </source>
</evidence>
<dbReference type="GO" id="GO:0005737">
    <property type="term" value="C:cytoplasm"/>
    <property type="evidence" value="ECO:0007669"/>
    <property type="project" value="UniProtKB-SubCell"/>
</dbReference>
<keyword evidence="11" id="KW-0508">mRNA splicing</keyword>
<keyword evidence="12" id="KW-0539">Nucleus</keyword>
<dbReference type="EMBL" id="KQ964251">
    <property type="protein sequence ID" value="KXJ91081.1"/>
    <property type="molecule type" value="Genomic_DNA"/>
</dbReference>
<dbReference type="GO" id="GO:0006417">
    <property type="term" value="P:regulation of translation"/>
    <property type="evidence" value="ECO:0007669"/>
    <property type="project" value="UniProtKB-KW"/>
</dbReference>
<protein>
    <submittedName>
        <fullName evidence="15">CASC3/Barentsz eIF4AIII binding-domain-containing protein</fullName>
    </submittedName>
</protein>
<feature type="region of interest" description="Disordered" evidence="13">
    <location>
        <begin position="249"/>
        <end position="269"/>
    </location>
</feature>
<keyword evidence="16" id="KW-1185">Reference proteome</keyword>
<dbReference type="AlphaFoldDB" id="A0A136J1K4"/>
<dbReference type="GO" id="GO:0003729">
    <property type="term" value="F:mRNA binding"/>
    <property type="evidence" value="ECO:0007669"/>
    <property type="project" value="InterPro"/>
</dbReference>
<dbReference type="GO" id="GO:0008380">
    <property type="term" value="P:RNA splicing"/>
    <property type="evidence" value="ECO:0007669"/>
    <property type="project" value="UniProtKB-KW"/>
</dbReference>
<keyword evidence="7" id="KW-0509">mRNA transport</keyword>
<evidence type="ECO:0000256" key="6">
    <source>
        <dbReference type="ARBA" id="ARBA00022664"/>
    </source>
</evidence>
<reference evidence="16" key="1">
    <citation type="submission" date="2016-02" db="EMBL/GenBank/DDBJ databases">
        <title>Draft genome sequence of Microdochium bolleyi, a fungal endophyte of beachgrass.</title>
        <authorList>
            <consortium name="DOE Joint Genome Institute"/>
            <person name="David A.S."/>
            <person name="May G."/>
            <person name="Haridas S."/>
            <person name="Lim J."/>
            <person name="Wang M."/>
            <person name="Labutti K."/>
            <person name="Lipzen A."/>
            <person name="Barry K."/>
            <person name="Grigoriev I.V."/>
        </authorList>
    </citation>
    <scope>NUCLEOTIDE SEQUENCE [LARGE SCALE GENOMIC DNA]</scope>
    <source>
        <strain evidence="16">J235TASD1</strain>
    </source>
</reference>
<keyword evidence="4" id="KW-0813">Transport</keyword>
<feature type="compositionally biased region" description="Basic residues" evidence="13">
    <location>
        <begin position="72"/>
        <end position="85"/>
    </location>
</feature>
<feature type="compositionally biased region" description="Polar residues" evidence="13">
    <location>
        <begin position="128"/>
        <end position="147"/>
    </location>
</feature>
<feature type="compositionally biased region" description="Basic and acidic residues" evidence="13">
    <location>
        <begin position="89"/>
        <end position="99"/>
    </location>
</feature>
<dbReference type="PANTHER" id="PTHR46837">
    <property type="entry name" value="PROTEIN MLN51 HOMOLOG"/>
    <property type="match status" value="1"/>
</dbReference>
<dbReference type="Proteomes" id="UP000070501">
    <property type="component" value="Unassembled WGS sequence"/>
</dbReference>
<dbReference type="PANTHER" id="PTHR46837:SF5">
    <property type="entry name" value="PROTEIN MLN51 HOMOLOG"/>
    <property type="match status" value="1"/>
</dbReference>
<dbReference type="STRING" id="196109.A0A136J1K4"/>
<keyword evidence="8" id="KW-0810">Translation regulation</keyword>
<feature type="compositionally biased region" description="Acidic residues" evidence="13">
    <location>
        <begin position="45"/>
        <end position="54"/>
    </location>
</feature>
<dbReference type="GO" id="GO:0051028">
    <property type="term" value="P:mRNA transport"/>
    <property type="evidence" value="ECO:0007669"/>
    <property type="project" value="UniProtKB-KW"/>
</dbReference>
<evidence type="ECO:0000256" key="5">
    <source>
        <dbReference type="ARBA" id="ARBA00022490"/>
    </source>
</evidence>
<gene>
    <name evidence="15" type="ORF">Micbo1qcDRAFT_69315</name>
</gene>
<feature type="domain" description="Btz" evidence="14">
    <location>
        <begin position="138"/>
        <end position="270"/>
    </location>
</feature>
<sequence length="704" mass="76655">MAAPQRRRKLIGRRRRVEDEGDEEVGVDQLDLDDDSLSDGSLGSDDVDPADDSDTSNVDDGSTADSKGNKANGRKSHTNGKKKSGQARGGRDEQAKATRTEGNADTQAMPNCAEEVENTDRPQALENGDSQQTTEHSNAPIVVSSTAGALGSGDQSVSRDRPRREHDEYRRKRDEDPAFVPNRGAFFMHDHRHAGPSANGFRPFGRGGRGRGRGGIGGPFAPVSQHVHHQADPIVSAPWAHDMHDTVSQPPSIRAPRHSITSDAPLNGDGFIPTCPASSEPINRKMSHERHLGNVQIRVALSPTKAPKVFPGIPVKQYTKLPDHRPPLRRDKPVRISIPNFPPRYVFPATDRSFIFIPRALRPNQQRLRGKPRSGLGSVGGYSRRTSIVGGSYYAGSAYSPSVGMSRRSSIVMDMGRNMITSPTGSAISRAPMAHDPARPVVRLPPSGRPSFTAVQGDDPAARNYPPAMPYGSMDPRQPRPHPLPQKPILQENRTVQLPMHQPRPQKHLSVADIEPSHMQQPAAQPYEQAFHQQVPVQVSNTLEHSRHASYPSQHSIGTPLSQIPERAIHAAPFHPTHFSQPNYYPPYQTMQPQYGQYYPQGPYPNSGNPHAAGVNYPAGMPPNQPPMDGGAGPGGANLVAQEVNGMVYYYDAAQIPPPMPSYNPYSAPQQNYPVPGSGFGTNGMVTPSPDGFYYPPSGTVYYS</sequence>
<evidence type="ECO:0000256" key="12">
    <source>
        <dbReference type="ARBA" id="ARBA00023242"/>
    </source>
</evidence>
<dbReference type="OrthoDB" id="5413466at2759"/>
<evidence type="ECO:0000256" key="4">
    <source>
        <dbReference type="ARBA" id="ARBA00022448"/>
    </source>
</evidence>
<feature type="compositionally biased region" description="Acidic residues" evidence="13">
    <location>
        <begin position="19"/>
        <end position="37"/>
    </location>
</feature>
<dbReference type="InterPro" id="IPR044796">
    <property type="entry name" value="MLN51_plant"/>
</dbReference>
<proteinExistence type="inferred from homology"/>
<dbReference type="InParanoid" id="A0A136J1K4"/>
<feature type="compositionally biased region" description="Basic residues" evidence="13">
    <location>
        <begin position="1"/>
        <end position="15"/>
    </location>
</feature>
<evidence type="ECO:0000256" key="10">
    <source>
        <dbReference type="ARBA" id="ARBA00023161"/>
    </source>
</evidence>
<accession>A0A136J1K4</accession>
<evidence type="ECO:0000256" key="3">
    <source>
        <dbReference type="ARBA" id="ARBA00009548"/>
    </source>
</evidence>
<comment type="subcellular location">
    <subcellularLocation>
        <location evidence="2">Cytoplasm</location>
    </subcellularLocation>
    <subcellularLocation>
        <location evidence="1">Nucleus</location>
    </subcellularLocation>
</comment>
<evidence type="ECO:0000256" key="13">
    <source>
        <dbReference type="SAM" id="MobiDB-lite"/>
    </source>
</evidence>